<dbReference type="InterPro" id="IPR005017">
    <property type="entry name" value="OMPP1/FadL/TodX"/>
</dbReference>
<dbReference type="RefSeq" id="WP_138398446.1">
    <property type="nucleotide sequence ID" value="NZ_JBAFVL010000002.1"/>
</dbReference>
<keyword evidence="6" id="KW-0472">Membrane</keyword>
<gene>
    <name evidence="9" type="ORF">FBQ73_05230</name>
</gene>
<feature type="signal peptide" evidence="8">
    <location>
        <begin position="1"/>
        <end position="28"/>
    </location>
</feature>
<dbReference type="GO" id="GO:0015483">
    <property type="term" value="F:long-chain fatty acid transporting porin activity"/>
    <property type="evidence" value="ECO:0007669"/>
    <property type="project" value="TreeGrafter"/>
</dbReference>
<keyword evidence="4" id="KW-0812">Transmembrane</keyword>
<comment type="similarity">
    <text evidence="2">Belongs to the OmpP1/FadL family.</text>
</comment>
<dbReference type="EMBL" id="VAUP01000015">
    <property type="protein sequence ID" value="TLX43525.1"/>
    <property type="molecule type" value="Genomic_DNA"/>
</dbReference>
<evidence type="ECO:0000256" key="2">
    <source>
        <dbReference type="ARBA" id="ARBA00008163"/>
    </source>
</evidence>
<protein>
    <submittedName>
        <fullName evidence="9">Transporter</fullName>
    </submittedName>
</protein>
<name>A0A6C1KH48_XANAU</name>
<keyword evidence="5 8" id="KW-0732">Signal</keyword>
<dbReference type="Proteomes" id="UP000305131">
    <property type="component" value="Unassembled WGS sequence"/>
</dbReference>
<comment type="caution">
    <text evidence="9">The sequence shown here is derived from an EMBL/GenBank/DDBJ whole genome shotgun (WGS) entry which is preliminary data.</text>
</comment>
<evidence type="ECO:0000256" key="3">
    <source>
        <dbReference type="ARBA" id="ARBA00022452"/>
    </source>
</evidence>
<evidence type="ECO:0000256" key="4">
    <source>
        <dbReference type="ARBA" id="ARBA00022692"/>
    </source>
</evidence>
<comment type="subcellular location">
    <subcellularLocation>
        <location evidence="1">Cell outer membrane</location>
        <topology evidence="1">Multi-pass membrane protein</topology>
    </subcellularLocation>
</comment>
<evidence type="ECO:0000256" key="7">
    <source>
        <dbReference type="ARBA" id="ARBA00023237"/>
    </source>
</evidence>
<dbReference type="Pfam" id="PF03349">
    <property type="entry name" value="Toluene_X"/>
    <property type="match status" value="1"/>
</dbReference>
<evidence type="ECO:0000256" key="5">
    <source>
        <dbReference type="ARBA" id="ARBA00022729"/>
    </source>
</evidence>
<feature type="chain" id="PRO_5025500099" evidence="8">
    <location>
        <begin position="29"/>
        <end position="439"/>
    </location>
</feature>
<dbReference type="OrthoDB" id="19849at2"/>
<evidence type="ECO:0000256" key="6">
    <source>
        <dbReference type="ARBA" id="ARBA00023136"/>
    </source>
</evidence>
<evidence type="ECO:0000313" key="9">
    <source>
        <dbReference type="EMBL" id="TLX43525.1"/>
    </source>
</evidence>
<dbReference type="PANTHER" id="PTHR35093:SF8">
    <property type="entry name" value="OUTER MEMBRANE PROTEIN NMB0088-RELATED"/>
    <property type="match status" value="1"/>
</dbReference>
<reference evidence="9 10" key="1">
    <citation type="submission" date="2019-05" db="EMBL/GenBank/DDBJ databases">
        <authorList>
            <person name="Zhou X."/>
        </authorList>
    </citation>
    <scope>NUCLEOTIDE SEQUENCE [LARGE SCALE GENOMIC DNA]</scope>
    <source>
        <strain evidence="9 10">DSM 432</strain>
    </source>
</reference>
<dbReference type="Gene3D" id="2.40.160.60">
    <property type="entry name" value="Outer membrane protein transport protein (OMPP1/FadL/TodX)"/>
    <property type="match status" value="1"/>
</dbReference>
<keyword evidence="3" id="KW-1134">Transmembrane beta strand</keyword>
<accession>A0A6C1KH48</accession>
<sequence length="439" mass="46966">MMMRDWAVRAARVLVLPMVAGAAGQAHAGGFGLREQSSYYQGTAFAGTAAGGEGLASMFWNPAAISFSPGLSVEGNVTYIAPHASFDIYSATAPVTGASLGTTGVSDIVGNGVLPTTYISYAWEKWAVGFAVTSPYGLVTDAPCGFSGRYYGCYNRIFDMNVQASVAYKVNEWLTIGGGLNVNYIDAKLTNAQFAGFTPPLNNLYAEVNGDDLGIGFNLGALFTLAPGTTLGIGYRSYVDQNLSGTLNLSVANITTVNQVAVNAGLTLPDQVTASFRSQLTPQWTVLGTVEWTNWSTVQELVVTSRSIPVSTLDLKWNDGWFFSGGVEYQWDPKLALRAGIAYELTPVPDETRSPRLPDTNRLWLSGGFTYNFTPQFSFDFAYSHIFGENSPIALYASDPANALRGSLVGEVNDGYVDIISVGLRYKFGAPVTAALITK</sequence>
<dbReference type="GO" id="GO:0009279">
    <property type="term" value="C:cell outer membrane"/>
    <property type="evidence" value="ECO:0007669"/>
    <property type="project" value="UniProtKB-SubCell"/>
</dbReference>
<dbReference type="SUPFAM" id="SSF56935">
    <property type="entry name" value="Porins"/>
    <property type="match status" value="1"/>
</dbReference>
<keyword evidence="7" id="KW-0998">Cell outer membrane</keyword>
<dbReference type="PANTHER" id="PTHR35093">
    <property type="entry name" value="OUTER MEMBRANE PROTEIN NMB0088-RELATED"/>
    <property type="match status" value="1"/>
</dbReference>
<proteinExistence type="inferred from homology"/>
<evidence type="ECO:0000256" key="1">
    <source>
        <dbReference type="ARBA" id="ARBA00004571"/>
    </source>
</evidence>
<evidence type="ECO:0000256" key="8">
    <source>
        <dbReference type="SAM" id="SignalP"/>
    </source>
</evidence>
<evidence type="ECO:0000313" key="10">
    <source>
        <dbReference type="Proteomes" id="UP000305131"/>
    </source>
</evidence>
<organism evidence="9 10">
    <name type="scientific">Xanthobacter autotrophicus</name>
    <dbReference type="NCBI Taxonomy" id="280"/>
    <lineage>
        <taxon>Bacteria</taxon>
        <taxon>Pseudomonadati</taxon>
        <taxon>Pseudomonadota</taxon>
        <taxon>Alphaproteobacteria</taxon>
        <taxon>Hyphomicrobiales</taxon>
        <taxon>Xanthobacteraceae</taxon>
        <taxon>Xanthobacter</taxon>
    </lineage>
</organism>
<dbReference type="AlphaFoldDB" id="A0A6C1KH48"/>